<gene>
    <name evidence="3" type="ORF">CPBF424_06120</name>
</gene>
<evidence type="ECO:0000313" key="3">
    <source>
        <dbReference type="EMBL" id="SUZ26850.1"/>
    </source>
</evidence>
<name>A0AA46C5N3_9XANT</name>
<dbReference type="EMBL" id="UIHB01000001">
    <property type="protein sequence ID" value="SUZ26850.1"/>
    <property type="molecule type" value="Genomic_DNA"/>
</dbReference>
<evidence type="ECO:0008006" key="5">
    <source>
        <dbReference type="Google" id="ProtNLM"/>
    </source>
</evidence>
<comment type="caution">
    <text evidence="3">The sequence shown here is derived from an EMBL/GenBank/DDBJ whole genome shotgun (WGS) entry which is preliminary data.</text>
</comment>
<feature type="compositionally biased region" description="Low complexity" evidence="1">
    <location>
        <begin position="31"/>
        <end position="45"/>
    </location>
</feature>
<dbReference type="Proteomes" id="UP000254168">
    <property type="component" value="Unassembled WGS sequence"/>
</dbReference>
<keyword evidence="2" id="KW-0732">Signal</keyword>
<reference evidence="3 4" key="1">
    <citation type="submission" date="2018-06" db="EMBL/GenBank/DDBJ databases">
        <authorList>
            <person name="Pothier F. J."/>
        </authorList>
    </citation>
    <scope>NUCLEOTIDE SEQUENCE [LARGE SCALE GENOMIC DNA]</scope>
    <source>
        <strain evidence="3 4">CPBF 424</strain>
    </source>
</reference>
<protein>
    <recommendedName>
        <fullName evidence="5">Secreted protein</fullName>
    </recommendedName>
</protein>
<sequence length="270" mass="28577">MKGIGNSCYALIFAGVLLLPGCGQAQPEPGSQQAAATAATPASTPITDVDPPRPPQVGIGTYVTEGGWGRLIIDAPKGQELSKFSLDTENVDSGCTLSGQLDKSGNAVVYEGAEASQCSLVLKMEANGVAISTSTKEQCQAYCGSNGSFEGIYKRVSSSCATDAIEKARHDFKSFYDKKKYVEAKGVLAPIYQSCVPTMSFADEGALRNDYALTLYKLKDKPGCLSALSKYKQDAARTDDQISEGMAPAVVDEYLTVIHAARTNIALCSR</sequence>
<proteinExistence type="predicted"/>
<evidence type="ECO:0000256" key="2">
    <source>
        <dbReference type="SAM" id="SignalP"/>
    </source>
</evidence>
<accession>A0AA46C5N3</accession>
<feature type="chain" id="PRO_5041359378" description="Secreted protein" evidence="2">
    <location>
        <begin position="26"/>
        <end position="270"/>
    </location>
</feature>
<dbReference type="AlphaFoldDB" id="A0AA46C5N3"/>
<dbReference type="RefSeq" id="WP_147295416.1">
    <property type="nucleotide sequence ID" value="NZ_LR994544.1"/>
</dbReference>
<feature type="signal peptide" evidence="2">
    <location>
        <begin position="1"/>
        <end position="25"/>
    </location>
</feature>
<evidence type="ECO:0000256" key="1">
    <source>
        <dbReference type="SAM" id="MobiDB-lite"/>
    </source>
</evidence>
<evidence type="ECO:0000313" key="4">
    <source>
        <dbReference type="Proteomes" id="UP000254168"/>
    </source>
</evidence>
<feature type="region of interest" description="Disordered" evidence="1">
    <location>
        <begin position="28"/>
        <end position="55"/>
    </location>
</feature>
<organism evidence="3 4">
    <name type="scientific">Xanthomonas euroxanthea</name>
    <dbReference type="NCBI Taxonomy" id="2259622"/>
    <lineage>
        <taxon>Bacteria</taxon>
        <taxon>Pseudomonadati</taxon>
        <taxon>Pseudomonadota</taxon>
        <taxon>Gammaproteobacteria</taxon>
        <taxon>Lysobacterales</taxon>
        <taxon>Lysobacteraceae</taxon>
        <taxon>Xanthomonas</taxon>
    </lineage>
</organism>
<keyword evidence="4" id="KW-1185">Reference proteome</keyword>